<dbReference type="PANTHER" id="PTHR30603">
    <property type="entry name" value="RNA POLYMERASE SIGMA FACTOR RPO"/>
    <property type="match status" value="1"/>
</dbReference>
<evidence type="ECO:0000259" key="6">
    <source>
        <dbReference type="Pfam" id="PF04542"/>
    </source>
</evidence>
<protein>
    <submittedName>
        <fullName evidence="8">Sigma-70 family RNA polymerase sigma factor</fullName>
    </submittedName>
</protein>
<dbReference type="Proteomes" id="UP000474718">
    <property type="component" value="Unassembled WGS sequence"/>
</dbReference>
<dbReference type="SUPFAM" id="SSF88946">
    <property type="entry name" value="Sigma2 domain of RNA polymerase sigma factors"/>
    <property type="match status" value="1"/>
</dbReference>
<dbReference type="Gene3D" id="1.20.120.1810">
    <property type="match status" value="1"/>
</dbReference>
<keyword evidence="4" id="KW-0804">Transcription</keyword>
<dbReference type="PRINTS" id="PR00046">
    <property type="entry name" value="SIGMA70FCT"/>
</dbReference>
<dbReference type="InterPro" id="IPR007627">
    <property type="entry name" value="RNA_pol_sigma70_r2"/>
</dbReference>
<dbReference type="InterPro" id="IPR007630">
    <property type="entry name" value="RNA_pol_sigma70_r4"/>
</dbReference>
<reference evidence="9 10" key="1">
    <citation type="journal article" date="2019" name="Nat. Med.">
        <title>A library of human gut bacterial isolates paired with longitudinal multiomics data enables mechanistic microbiome research.</title>
        <authorList>
            <person name="Poyet M."/>
            <person name="Groussin M."/>
            <person name="Gibbons S.M."/>
            <person name="Avila-Pacheco J."/>
            <person name="Jiang X."/>
            <person name="Kearney S.M."/>
            <person name="Perrotta A.R."/>
            <person name="Berdy B."/>
            <person name="Zhao S."/>
            <person name="Lieberman T.D."/>
            <person name="Swanson P.K."/>
            <person name="Smith M."/>
            <person name="Roesemann S."/>
            <person name="Alexander J.E."/>
            <person name="Rich S.A."/>
            <person name="Livny J."/>
            <person name="Vlamakis H."/>
            <person name="Clish C."/>
            <person name="Bullock K."/>
            <person name="Deik A."/>
            <person name="Scott J."/>
            <person name="Pierce K.A."/>
            <person name="Xavier R.J."/>
            <person name="Alm E.J."/>
        </authorList>
    </citation>
    <scope>NUCLEOTIDE SEQUENCE [LARGE SCALE GENOMIC DNA]</scope>
    <source>
        <strain evidence="9 10">BIOML-A2</strain>
    </source>
</reference>
<reference evidence="8" key="2">
    <citation type="submission" date="2022-06" db="EMBL/GenBank/DDBJ databases">
        <title>Isolation of gut microbiota from human fecal samples.</title>
        <authorList>
            <person name="Pamer E.G."/>
            <person name="Barat B."/>
            <person name="Waligurski E."/>
            <person name="Medina S."/>
            <person name="Paddock L."/>
            <person name="Mostad J."/>
        </authorList>
    </citation>
    <scope>NUCLEOTIDE SEQUENCE</scope>
    <source>
        <strain evidence="8">DFI.7.96</strain>
    </source>
</reference>
<dbReference type="Pfam" id="PF04539">
    <property type="entry name" value="Sigma70_r3"/>
    <property type="match status" value="1"/>
</dbReference>
<evidence type="ECO:0000259" key="5">
    <source>
        <dbReference type="Pfam" id="PF04539"/>
    </source>
</evidence>
<evidence type="ECO:0000313" key="10">
    <source>
        <dbReference type="Proteomes" id="UP000474718"/>
    </source>
</evidence>
<feature type="domain" description="RNA polymerase sigma-70 region 3" evidence="5">
    <location>
        <begin position="95"/>
        <end position="142"/>
    </location>
</feature>
<dbReference type="CDD" id="cd06171">
    <property type="entry name" value="Sigma70_r4"/>
    <property type="match status" value="1"/>
</dbReference>
<accession>A0AAW5KGM8</accession>
<gene>
    <name evidence="9" type="ORF">GT747_05495</name>
    <name evidence="8" type="ORF">NE646_08440</name>
</gene>
<keyword evidence="10" id="KW-1185">Reference proteome</keyword>
<feature type="domain" description="RNA polymerase sigma-70 region 2" evidence="6">
    <location>
        <begin position="14"/>
        <end position="81"/>
    </location>
</feature>
<dbReference type="Gene3D" id="1.10.10.10">
    <property type="entry name" value="Winged helix-like DNA-binding domain superfamily/Winged helix DNA-binding domain"/>
    <property type="match status" value="2"/>
</dbReference>
<evidence type="ECO:0000313" key="8">
    <source>
        <dbReference type="EMBL" id="MCQ4949693.1"/>
    </source>
</evidence>
<dbReference type="Proteomes" id="UP001205063">
    <property type="component" value="Unassembled WGS sequence"/>
</dbReference>
<dbReference type="EMBL" id="WWVX01000003">
    <property type="protein sequence ID" value="MZL69223.1"/>
    <property type="molecule type" value="Genomic_DNA"/>
</dbReference>
<dbReference type="NCBIfam" id="TIGR02937">
    <property type="entry name" value="sigma70-ECF"/>
    <property type="match status" value="2"/>
</dbReference>
<evidence type="ECO:0000313" key="9">
    <source>
        <dbReference type="EMBL" id="MZL69223.1"/>
    </source>
</evidence>
<dbReference type="GO" id="GO:0003677">
    <property type="term" value="F:DNA binding"/>
    <property type="evidence" value="ECO:0007669"/>
    <property type="project" value="UniProtKB-KW"/>
</dbReference>
<evidence type="ECO:0000256" key="1">
    <source>
        <dbReference type="ARBA" id="ARBA00023015"/>
    </source>
</evidence>
<sequence>MLKSASPAKQRDKFVEENLGLVHACAGRFRGRGVEYDDLYQAGCMGLIKACDGFDPSLGYKFSTYAVPVILGEIKRLFRDGGAVKVSRSLKEVSLKVARQRELMTHQRGEEPTIAELSQALGIEEEKIVEAIGIYNPTVSLTAGDETGQTIDIPVPCCEEKITDSLSLREVVGRLEPVERQIVVLRYFQEKTQADVGKALSMTQVQVSRREKKILSRLREMLAE</sequence>
<dbReference type="InterPro" id="IPR000943">
    <property type="entry name" value="RNA_pol_sigma70"/>
</dbReference>
<evidence type="ECO:0000256" key="2">
    <source>
        <dbReference type="ARBA" id="ARBA00023082"/>
    </source>
</evidence>
<dbReference type="Pfam" id="PF04545">
    <property type="entry name" value="Sigma70_r4"/>
    <property type="match status" value="1"/>
</dbReference>
<dbReference type="PANTHER" id="PTHR30603:SF17">
    <property type="entry name" value="RNA POLYMERASE SIGMA-G FACTOR"/>
    <property type="match status" value="1"/>
</dbReference>
<comment type="caution">
    <text evidence="8">The sequence shown here is derived from an EMBL/GenBank/DDBJ whole genome shotgun (WGS) entry which is preliminary data.</text>
</comment>
<feature type="domain" description="RNA polymerase sigma-70 region 4" evidence="7">
    <location>
        <begin position="173"/>
        <end position="220"/>
    </location>
</feature>
<dbReference type="Pfam" id="PF04542">
    <property type="entry name" value="Sigma70_r2"/>
    <property type="match status" value="1"/>
</dbReference>
<dbReference type="AlphaFoldDB" id="A0AAW5KGM8"/>
<dbReference type="InterPro" id="IPR036388">
    <property type="entry name" value="WH-like_DNA-bd_sf"/>
</dbReference>
<keyword evidence="2" id="KW-0731">Sigma factor</keyword>
<name>A0AAW5KGM8_9FIRM</name>
<proteinExistence type="predicted"/>
<evidence type="ECO:0000256" key="3">
    <source>
        <dbReference type="ARBA" id="ARBA00023125"/>
    </source>
</evidence>
<keyword evidence="3" id="KW-0238">DNA-binding</keyword>
<dbReference type="InterPro" id="IPR013325">
    <property type="entry name" value="RNA_pol_sigma_r2"/>
</dbReference>
<evidence type="ECO:0000259" key="7">
    <source>
        <dbReference type="Pfam" id="PF04545"/>
    </source>
</evidence>
<dbReference type="GO" id="GO:0016987">
    <property type="term" value="F:sigma factor activity"/>
    <property type="evidence" value="ECO:0007669"/>
    <property type="project" value="UniProtKB-KW"/>
</dbReference>
<organism evidence="8 11">
    <name type="scientific">Bittarella massiliensis</name>
    <name type="common">ex Durand et al. 2017</name>
    <dbReference type="NCBI Taxonomy" id="1720313"/>
    <lineage>
        <taxon>Bacteria</taxon>
        <taxon>Bacillati</taxon>
        <taxon>Bacillota</taxon>
        <taxon>Clostridia</taxon>
        <taxon>Eubacteriales</taxon>
        <taxon>Oscillospiraceae</taxon>
        <taxon>Bittarella (ex Durand et al. 2017)</taxon>
    </lineage>
</organism>
<dbReference type="InterPro" id="IPR007624">
    <property type="entry name" value="RNA_pol_sigma70_r3"/>
</dbReference>
<dbReference type="InterPro" id="IPR050239">
    <property type="entry name" value="Sigma-70_RNA_pol_init_factors"/>
</dbReference>
<dbReference type="EMBL" id="JANGAB010000004">
    <property type="protein sequence ID" value="MCQ4949693.1"/>
    <property type="molecule type" value="Genomic_DNA"/>
</dbReference>
<dbReference type="InterPro" id="IPR013324">
    <property type="entry name" value="RNA_pol_sigma_r3/r4-like"/>
</dbReference>
<evidence type="ECO:0000256" key="4">
    <source>
        <dbReference type="ARBA" id="ARBA00023163"/>
    </source>
</evidence>
<dbReference type="InterPro" id="IPR014284">
    <property type="entry name" value="RNA_pol_sigma-70_dom"/>
</dbReference>
<dbReference type="GO" id="GO:0006352">
    <property type="term" value="P:DNA-templated transcription initiation"/>
    <property type="evidence" value="ECO:0007669"/>
    <property type="project" value="InterPro"/>
</dbReference>
<evidence type="ECO:0000313" key="11">
    <source>
        <dbReference type="Proteomes" id="UP001205063"/>
    </source>
</evidence>
<dbReference type="SUPFAM" id="SSF88659">
    <property type="entry name" value="Sigma3 and sigma4 domains of RNA polymerase sigma factors"/>
    <property type="match status" value="2"/>
</dbReference>
<keyword evidence="1" id="KW-0805">Transcription regulation</keyword>